<dbReference type="Pfam" id="PF16156">
    <property type="entry name" value="DUF4864"/>
    <property type="match status" value="1"/>
</dbReference>
<gene>
    <name evidence="2" type="ORF">KO353_08470</name>
</gene>
<dbReference type="KEGG" id="elio:KO353_08470"/>
<proteinExistence type="predicted"/>
<name>A0A975U051_9PROT</name>
<keyword evidence="1" id="KW-0732">Signal</keyword>
<organism evidence="2 3">
    <name type="scientific">Elioraea tepida</name>
    <dbReference type="NCBI Taxonomy" id="2843330"/>
    <lineage>
        <taxon>Bacteria</taxon>
        <taxon>Pseudomonadati</taxon>
        <taxon>Pseudomonadota</taxon>
        <taxon>Alphaproteobacteria</taxon>
        <taxon>Acetobacterales</taxon>
        <taxon>Elioraeaceae</taxon>
        <taxon>Elioraea</taxon>
    </lineage>
</organism>
<dbReference type="InterPro" id="IPR032347">
    <property type="entry name" value="DUF4864"/>
</dbReference>
<sequence>MSRATLALLLMLASPLRAEVPAQARAAIEAVITAQIEAFRRDDGEAAYAFAADGVKALFPSVESFMRMVRSGYAPVYRPRDVRFAETVVENGEVVQRVLLVGPDGRAHLALYTMELQPDGSWKIAAVVLVTLPEAGA</sequence>
<reference evidence="2" key="1">
    <citation type="submission" date="2021-06" db="EMBL/GenBank/DDBJ databases">
        <title>Elioraea tepida, sp. nov., a moderately thermophilic aerobic anoxygenic phototrophic bacterium isolated from an alkaline siliceous hot spring mat community in Yellowstone National Park, WY, USA.</title>
        <authorList>
            <person name="Saini M.K."/>
            <person name="Yoshida S."/>
            <person name="Sebastian A."/>
            <person name="Hirose S."/>
            <person name="Hara E."/>
            <person name="Tamaki H."/>
            <person name="Soulier N.T."/>
            <person name="Albert I."/>
            <person name="Hanada S."/>
            <person name="Bryant D.A."/>
            <person name="Tank M."/>
        </authorList>
    </citation>
    <scope>NUCLEOTIDE SEQUENCE</scope>
    <source>
        <strain evidence="2">MS-P2</strain>
    </source>
</reference>
<dbReference type="EMBL" id="CP076448">
    <property type="protein sequence ID" value="QXM23382.1"/>
    <property type="molecule type" value="Genomic_DNA"/>
</dbReference>
<keyword evidence="3" id="KW-1185">Reference proteome</keyword>
<accession>A0A975U051</accession>
<feature type="signal peptide" evidence="1">
    <location>
        <begin position="1"/>
        <end position="18"/>
    </location>
</feature>
<evidence type="ECO:0000313" key="2">
    <source>
        <dbReference type="EMBL" id="QXM23382.1"/>
    </source>
</evidence>
<dbReference type="RefSeq" id="WP_218284242.1">
    <property type="nucleotide sequence ID" value="NZ_CP076448.1"/>
</dbReference>
<feature type="chain" id="PRO_5037930208" evidence="1">
    <location>
        <begin position="19"/>
        <end position="137"/>
    </location>
</feature>
<dbReference type="AlphaFoldDB" id="A0A975U051"/>
<protein>
    <submittedName>
        <fullName evidence="2">DUF4864 domain-containing protein</fullName>
    </submittedName>
</protein>
<evidence type="ECO:0000256" key="1">
    <source>
        <dbReference type="SAM" id="SignalP"/>
    </source>
</evidence>
<evidence type="ECO:0000313" key="3">
    <source>
        <dbReference type="Proteomes" id="UP000694001"/>
    </source>
</evidence>
<dbReference type="Proteomes" id="UP000694001">
    <property type="component" value="Chromosome"/>
</dbReference>